<evidence type="ECO:0000256" key="2">
    <source>
        <dbReference type="SAM" id="MobiDB-lite"/>
    </source>
</evidence>
<evidence type="ECO:0000256" key="1">
    <source>
        <dbReference type="PROSITE-ProRule" id="PRU00473"/>
    </source>
</evidence>
<feature type="compositionally biased region" description="Pro residues" evidence="2">
    <location>
        <begin position="155"/>
        <end position="173"/>
    </location>
</feature>
<gene>
    <name evidence="4" type="ORF">GQF03_03905</name>
</gene>
<reference evidence="4 5" key="1">
    <citation type="journal article" date="2014" name="Int. J. Syst. Evol. Microbiol.">
        <title>Sneathiella chungangensis sp. nov., isolated from a marine sand, and emended description of the genus Sneathiella.</title>
        <authorList>
            <person name="Siamphan C."/>
            <person name="Kim H."/>
            <person name="Lee J.S."/>
            <person name="Kim W."/>
        </authorList>
    </citation>
    <scope>NUCLEOTIDE SEQUENCE [LARGE SCALE GENOMIC DNA]</scope>
    <source>
        <strain evidence="4 5">KCTC 32476</strain>
    </source>
</reference>
<feature type="region of interest" description="Disordered" evidence="2">
    <location>
        <begin position="208"/>
        <end position="262"/>
    </location>
</feature>
<comment type="caution">
    <text evidence="4">The sequence shown here is derived from an EMBL/GenBank/DDBJ whole genome shotgun (WGS) entry which is preliminary data.</text>
</comment>
<dbReference type="CDD" id="cd07185">
    <property type="entry name" value="OmpA_C-like"/>
    <property type="match status" value="1"/>
</dbReference>
<dbReference type="InterPro" id="IPR006665">
    <property type="entry name" value="OmpA-like"/>
</dbReference>
<sequence>MKRISIALENRGSIVMRVALGATLALFLLAGAGCSTDNTEEQEAAEYPNLNKVPEKPETVAALAEADKIGEGLRADRENARYTDESLRADTSLQPPLARPEPKVETVTTEVSEKITETAGTTTVTETVKETVEEVKPAAPVVAKVEQEPVQKAPLAPPAVAPEPKTETPPPAPIREQVISGESAAKPAVESVFEQQLAAQNATRLPEGVAADGSGTATATATASSSATAPATAAPAASGSEQITLRPPANDGGRTIPNYAASDGTTPIETIYFAQGSHRINGEDRVKLDRIARTQMAAGGTLKIVGHASSRTREMAEEKHMIVNLNVSQQRAAAIAEYFIRAGVAPTDLVIESVSDTEPRISEPMPSAEAMNRRAEIFLLN</sequence>
<dbReference type="SUPFAM" id="SSF103088">
    <property type="entry name" value="OmpA-like"/>
    <property type="match status" value="1"/>
</dbReference>
<feature type="region of interest" description="Disordered" evidence="2">
    <location>
        <begin position="85"/>
        <end position="123"/>
    </location>
</feature>
<dbReference type="PROSITE" id="PS51257">
    <property type="entry name" value="PROKAR_LIPOPROTEIN"/>
    <property type="match status" value="1"/>
</dbReference>
<feature type="region of interest" description="Disordered" evidence="2">
    <location>
        <begin position="149"/>
        <end position="174"/>
    </location>
</feature>
<dbReference type="InterPro" id="IPR036737">
    <property type="entry name" value="OmpA-like_sf"/>
</dbReference>
<evidence type="ECO:0000259" key="3">
    <source>
        <dbReference type="PROSITE" id="PS51123"/>
    </source>
</evidence>
<dbReference type="AlphaFoldDB" id="A0A845MDW0"/>
<name>A0A845MDW0_9PROT</name>
<dbReference type="Proteomes" id="UP000445696">
    <property type="component" value="Unassembled WGS sequence"/>
</dbReference>
<feature type="compositionally biased region" description="Low complexity" evidence="2">
    <location>
        <begin position="210"/>
        <end position="240"/>
    </location>
</feature>
<accession>A0A845MDW0</accession>
<dbReference type="OrthoDB" id="8438623at2"/>
<organism evidence="4 5">
    <name type="scientific">Sneathiella chungangensis</name>
    <dbReference type="NCBI Taxonomy" id="1418234"/>
    <lineage>
        <taxon>Bacteria</taxon>
        <taxon>Pseudomonadati</taxon>
        <taxon>Pseudomonadota</taxon>
        <taxon>Alphaproteobacteria</taxon>
        <taxon>Sneathiellales</taxon>
        <taxon>Sneathiellaceae</taxon>
        <taxon>Sneathiella</taxon>
    </lineage>
</organism>
<dbReference type="RefSeq" id="WP_161337859.1">
    <property type="nucleotide sequence ID" value="NZ_JBHSDG010000002.1"/>
</dbReference>
<evidence type="ECO:0000313" key="5">
    <source>
        <dbReference type="Proteomes" id="UP000445696"/>
    </source>
</evidence>
<dbReference type="EMBL" id="WTVA01000001">
    <property type="protein sequence ID" value="MZR21466.1"/>
    <property type="molecule type" value="Genomic_DNA"/>
</dbReference>
<dbReference type="InterPro" id="IPR050330">
    <property type="entry name" value="Bact_OuterMem_StrucFunc"/>
</dbReference>
<dbReference type="PROSITE" id="PS51123">
    <property type="entry name" value="OMPA_2"/>
    <property type="match status" value="1"/>
</dbReference>
<dbReference type="GO" id="GO:0016020">
    <property type="term" value="C:membrane"/>
    <property type="evidence" value="ECO:0007669"/>
    <property type="project" value="UniProtKB-UniRule"/>
</dbReference>
<dbReference type="PANTHER" id="PTHR30329">
    <property type="entry name" value="STATOR ELEMENT OF FLAGELLAR MOTOR COMPLEX"/>
    <property type="match status" value="1"/>
</dbReference>
<dbReference type="Pfam" id="PF00691">
    <property type="entry name" value="OmpA"/>
    <property type="match status" value="1"/>
</dbReference>
<dbReference type="PANTHER" id="PTHR30329:SF21">
    <property type="entry name" value="LIPOPROTEIN YIAD-RELATED"/>
    <property type="match status" value="1"/>
</dbReference>
<keyword evidence="1" id="KW-0472">Membrane</keyword>
<protein>
    <submittedName>
        <fullName evidence="4">OmpA family protein</fullName>
    </submittedName>
</protein>
<feature type="domain" description="OmpA-like" evidence="3">
    <location>
        <begin position="260"/>
        <end position="381"/>
    </location>
</feature>
<proteinExistence type="predicted"/>
<dbReference type="Gene3D" id="3.30.1330.60">
    <property type="entry name" value="OmpA-like domain"/>
    <property type="match status" value="1"/>
</dbReference>
<keyword evidence="5" id="KW-1185">Reference proteome</keyword>
<evidence type="ECO:0000313" key="4">
    <source>
        <dbReference type="EMBL" id="MZR21466.1"/>
    </source>
</evidence>